<organism evidence="1">
    <name type="scientific">uncultured marine group II/III euryarchaeote KM3_161_B06</name>
    <dbReference type="NCBI Taxonomy" id="1457913"/>
    <lineage>
        <taxon>Archaea</taxon>
        <taxon>Methanobacteriati</taxon>
        <taxon>Methanobacteriota</taxon>
        <taxon>environmental samples</taxon>
    </lineage>
</organism>
<evidence type="ECO:0000313" key="1">
    <source>
        <dbReference type="EMBL" id="AIF03076.1"/>
    </source>
</evidence>
<sequence>MLTKSIVWSPSRVRMLNECPRRYVHFNVVGKGGWPGGPRSQNPKVARAWQLGNKRNQNDLMLRAVSDGVKDWITMQYRGEEWSEANAKNEMTARVRNNLKESGGEIDDGLVSKMIGDGFPRISALDRAPLLSQLSGTHVDEWMPLNRLEAHWVGNSRVYTVPDMIARIGERWHLVRLSSQMWRRVPSEIQQLELGVMLKWALEEPSLPNSADKFVIHRIGWVNHRWLGWKKRGSTVWKDASQVMLAHDIKELQFIHLINQENVDLDKLAANGSKKNCKNCGFRNECPSSAISMKNNDPIAEK</sequence>
<evidence type="ECO:0008006" key="2">
    <source>
        <dbReference type="Google" id="ProtNLM"/>
    </source>
</evidence>
<name>A0A075GGB8_9EURY</name>
<proteinExistence type="predicted"/>
<accession>A0A075GGB8</accession>
<reference evidence="1" key="1">
    <citation type="journal article" date="2014" name="Genome Biol. Evol.">
        <title>Pangenome evidence for extensive interdomain horizontal transfer affecting lineage core and shell genes in uncultured planktonic thaumarchaeota and euryarchaeota.</title>
        <authorList>
            <person name="Deschamps P."/>
            <person name="Zivanovic Y."/>
            <person name="Moreira D."/>
            <person name="Rodriguez-Valera F."/>
            <person name="Lopez-Garcia P."/>
        </authorList>
    </citation>
    <scope>NUCLEOTIDE SEQUENCE</scope>
</reference>
<dbReference type="AlphaFoldDB" id="A0A075GGB8"/>
<protein>
    <recommendedName>
        <fullName evidence="2">PD-(D/E)XK endonuclease-like domain-containing protein</fullName>
    </recommendedName>
</protein>
<dbReference type="EMBL" id="KF900669">
    <property type="protein sequence ID" value="AIF03076.1"/>
    <property type="molecule type" value="Genomic_DNA"/>
</dbReference>